<evidence type="ECO:0000259" key="4">
    <source>
        <dbReference type="PROSITE" id="PS50949"/>
    </source>
</evidence>
<dbReference type="Pfam" id="PF13377">
    <property type="entry name" value="Peripla_BP_3"/>
    <property type="match status" value="1"/>
</dbReference>
<accession>A0A2V5K9G9</accession>
<feature type="domain" description="HTH gntR-type" evidence="4">
    <location>
        <begin position="6"/>
        <end position="74"/>
    </location>
</feature>
<dbReference type="CDD" id="cd07377">
    <property type="entry name" value="WHTH_GntR"/>
    <property type="match status" value="1"/>
</dbReference>
<dbReference type="Proteomes" id="UP000247476">
    <property type="component" value="Unassembled WGS sequence"/>
</dbReference>
<dbReference type="OrthoDB" id="9813468at2"/>
<dbReference type="SUPFAM" id="SSF46785">
    <property type="entry name" value="Winged helix' DNA-binding domain"/>
    <property type="match status" value="1"/>
</dbReference>
<evidence type="ECO:0000256" key="1">
    <source>
        <dbReference type="ARBA" id="ARBA00023015"/>
    </source>
</evidence>
<evidence type="ECO:0000256" key="3">
    <source>
        <dbReference type="ARBA" id="ARBA00023163"/>
    </source>
</evidence>
<sequence>MAEPHIPKYQQVFLELKRSILNNDFAPDEPFPSQESLTEQFDTSAITIRRALEELVDEGLIYRVRGKGTFVRGVHAPPPPAPEGLKRIYIGLPGAKSLLIEERYYGDLLDGVEAYCRERGLELYCWNYDRSEDFPEGADVGVILVPHPLFPVERLHRWKSENRRLVTVHFYYPHLDIPYVIIDNLTGGYLATQHLLTLGHKRIGIILTGNSLYDMNQEFSLRLQGYRLALQLNHIAMDERLVAMMPGDTEAEAMGYEGILRLLDQDDPPTAVFATSDVKAIGCLRALEERGVRVPERLSLVGFDDIRISRFVYPGLTTVNQNTYQMGVRAAGLLCGHVPGASDAAPTKEEIVPALVVRGSTAPPAAGGPSDR</sequence>
<dbReference type="InterPro" id="IPR046335">
    <property type="entry name" value="LacI/GalR-like_sensor"/>
</dbReference>
<evidence type="ECO:0000256" key="2">
    <source>
        <dbReference type="ARBA" id="ARBA00023125"/>
    </source>
</evidence>
<dbReference type="InterPro" id="IPR036388">
    <property type="entry name" value="WH-like_DNA-bd_sf"/>
</dbReference>
<keyword evidence="3" id="KW-0804">Transcription</keyword>
<dbReference type="Gene3D" id="3.40.50.2300">
    <property type="match status" value="2"/>
</dbReference>
<reference evidence="5 6" key="1">
    <citation type="submission" date="2018-05" db="EMBL/GenBank/DDBJ databases">
        <title>Paenibacillus flagellatus sp. nov., isolated from selenium mineral soil.</title>
        <authorList>
            <person name="Dai X."/>
        </authorList>
    </citation>
    <scope>NUCLEOTIDE SEQUENCE [LARGE SCALE GENOMIC DNA]</scope>
    <source>
        <strain evidence="5 6">DXL2</strain>
    </source>
</reference>
<dbReference type="SMART" id="SM00345">
    <property type="entry name" value="HTH_GNTR"/>
    <property type="match status" value="1"/>
</dbReference>
<keyword evidence="6" id="KW-1185">Reference proteome</keyword>
<dbReference type="CDD" id="cd06267">
    <property type="entry name" value="PBP1_LacI_sugar_binding-like"/>
    <property type="match status" value="1"/>
</dbReference>
<evidence type="ECO:0000313" key="6">
    <source>
        <dbReference type="Proteomes" id="UP000247476"/>
    </source>
</evidence>
<dbReference type="PROSITE" id="PS50949">
    <property type="entry name" value="HTH_GNTR"/>
    <property type="match status" value="1"/>
</dbReference>
<organism evidence="5 6">
    <name type="scientific">Paenibacillus flagellatus</name>
    <dbReference type="NCBI Taxonomy" id="2211139"/>
    <lineage>
        <taxon>Bacteria</taxon>
        <taxon>Bacillati</taxon>
        <taxon>Bacillota</taxon>
        <taxon>Bacilli</taxon>
        <taxon>Bacillales</taxon>
        <taxon>Paenibacillaceae</taxon>
        <taxon>Paenibacillus</taxon>
    </lineage>
</organism>
<dbReference type="InterPro" id="IPR036390">
    <property type="entry name" value="WH_DNA-bd_sf"/>
</dbReference>
<keyword evidence="2" id="KW-0238">DNA-binding</keyword>
<dbReference type="Pfam" id="PF00392">
    <property type="entry name" value="GntR"/>
    <property type="match status" value="1"/>
</dbReference>
<keyword evidence="1" id="KW-0805">Transcription regulation</keyword>
<dbReference type="PANTHER" id="PTHR30146">
    <property type="entry name" value="LACI-RELATED TRANSCRIPTIONAL REPRESSOR"/>
    <property type="match status" value="1"/>
</dbReference>
<dbReference type="PRINTS" id="PR00035">
    <property type="entry name" value="HTHGNTR"/>
</dbReference>
<dbReference type="PANTHER" id="PTHR30146:SF109">
    <property type="entry name" value="HTH-TYPE TRANSCRIPTIONAL REGULATOR GALS"/>
    <property type="match status" value="1"/>
</dbReference>
<evidence type="ECO:0000313" key="5">
    <source>
        <dbReference type="EMBL" id="PYI56175.1"/>
    </source>
</evidence>
<name>A0A2V5K9G9_9BACL</name>
<dbReference type="RefSeq" id="WP_110838704.1">
    <property type="nucleotide sequence ID" value="NZ_QJVJ01000002.1"/>
</dbReference>
<protein>
    <submittedName>
        <fullName evidence="5">GntR family transcriptional regulator</fullName>
    </submittedName>
</protein>
<dbReference type="SUPFAM" id="SSF53822">
    <property type="entry name" value="Periplasmic binding protein-like I"/>
    <property type="match status" value="1"/>
</dbReference>
<dbReference type="GO" id="GO:0000976">
    <property type="term" value="F:transcription cis-regulatory region binding"/>
    <property type="evidence" value="ECO:0007669"/>
    <property type="project" value="TreeGrafter"/>
</dbReference>
<comment type="caution">
    <text evidence="5">The sequence shown here is derived from an EMBL/GenBank/DDBJ whole genome shotgun (WGS) entry which is preliminary data.</text>
</comment>
<dbReference type="InterPro" id="IPR028082">
    <property type="entry name" value="Peripla_BP_I"/>
</dbReference>
<dbReference type="Gene3D" id="1.10.10.10">
    <property type="entry name" value="Winged helix-like DNA-binding domain superfamily/Winged helix DNA-binding domain"/>
    <property type="match status" value="1"/>
</dbReference>
<proteinExistence type="predicted"/>
<gene>
    <name evidence="5" type="ORF">DLM86_04080</name>
</gene>
<dbReference type="EMBL" id="QJVJ01000002">
    <property type="protein sequence ID" value="PYI56175.1"/>
    <property type="molecule type" value="Genomic_DNA"/>
</dbReference>
<dbReference type="InterPro" id="IPR000524">
    <property type="entry name" value="Tscrpt_reg_HTH_GntR"/>
</dbReference>
<dbReference type="GO" id="GO:0003700">
    <property type="term" value="F:DNA-binding transcription factor activity"/>
    <property type="evidence" value="ECO:0007669"/>
    <property type="project" value="InterPro"/>
</dbReference>
<dbReference type="AlphaFoldDB" id="A0A2V5K9G9"/>